<comment type="similarity">
    <text evidence="5">Belongs to the terpene synthase family. Tpsa subfamily.</text>
</comment>
<dbReference type="InterPro" id="IPR005630">
    <property type="entry name" value="Terpene_synthase_metal-bd"/>
</dbReference>
<dbReference type="InterPro" id="IPR008930">
    <property type="entry name" value="Terpenoid_cyclase/PrenylTrfase"/>
</dbReference>
<dbReference type="PANTHER" id="PTHR31225:SF242">
    <property type="entry name" value="TERPENOID SYNTHASE 9"/>
    <property type="match status" value="1"/>
</dbReference>
<dbReference type="SUPFAM" id="SSF48239">
    <property type="entry name" value="Terpenoid cyclases/Protein prenyltransferases"/>
    <property type="match status" value="1"/>
</dbReference>
<dbReference type="OrthoDB" id="1078604at2759"/>
<feature type="domain" description="Terpene synthase N-terminal" evidence="6">
    <location>
        <begin position="4"/>
        <end position="61"/>
    </location>
</feature>
<keyword evidence="1" id="KW-0479">Metal-binding</keyword>
<keyword evidence="4" id="KW-0456">Lyase</keyword>
<gene>
    <name evidence="8" type="ORF">AALP_AAs42715U000100</name>
</gene>
<dbReference type="InterPro" id="IPR050148">
    <property type="entry name" value="Terpene_synthase-like"/>
</dbReference>
<dbReference type="GO" id="GO:0000287">
    <property type="term" value="F:magnesium ion binding"/>
    <property type="evidence" value="ECO:0007669"/>
    <property type="project" value="InterPro"/>
</dbReference>
<dbReference type="GO" id="GO:0016114">
    <property type="term" value="P:terpenoid biosynthetic process"/>
    <property type="evidence" value="ECO:0007669"/>
    <property type="project" value="InterPro"/>
</dbReference>
<evidence type="ECO:0000256" key="5">
    <source>
        <dbReference type="ARBA" id="ARBA00038405"/>
    </source>
</evidence>
<accession>A0A087G1P5</accession>
<dbReference type="InterPro" id="IPR001906">
    <property type="entry name" value="Terpene_synth_N"/>
</dbReference>
<protein>
    <recommendedName>
        <fullName evidence="10">Terpene synthase metal-binding domain-containing protein</fullName>
    </recommendedName>
</protein>
<proteinExistence type="inferred from homology"/>
<dbReference type="PANTHER" id="PTHR31225">
    <property type="entry name" value="OS04G0344100 PROTEIN-RELATED"/>
    <property type="match status" value="1"/>
</dbReference>
<feature type="domain" description="Terpene synthase metal-binding" evidence="7">
    <location>
        <begin position="90"/>
        <end position="283"/>
    </location>
</feature>
<dbReference type="Proteomes" id="UP000029120">
    <property type="component" value="Unassembled WGS sequence"/>
</dbReference>
<dbReference type="InterPro" id="IPR036965">
    <property type="entry name" value="Terpene_synth_N_sf"/>
</dbReference>
<evidence type="ECO:0008006" key="10">
    <source>
        <dbReference type="Google" id="ProtNLM"/>
    </source>
</evidence>
<dbReference type="Gene3D" id="1.50.10.130">
    <property type="entry name" value="Terpene synthase, N-terminal domain"/>
    <property type="match status" value="1"/>
</dbReference>
<keyword evidence="9" id="KW-1185">Reference proteome</keyword>
<dbReference type="Pfam" id="PF01397">
    <property type="entry name" value="Terpene_synth"/>
    <property type="match status" value="1"/>
</dbReference>
<organism evidence="8 9">
    <name type="scientific">Arabis alpina</name>
    <name type="common">Alpine rock-cress</name>
    <dbReference type="NCBI Taxonomy" id="50452"/>
    <lineage>
        <taxon>Eukaryota</taxon>
        <taxon>Viridiplantae</taxon>
        <taxon>Streptophyta</taxon>
        <taxon>Embryophyta</taxon>
        <taxon>Tracheophyta</taxon>
        <taxon>Spermatophyta</taxon>
        <taxon>Magnoliopsida</taxon>
        <taxon>eudicotyledons</taxon>
        <taxon>Gunneridae</taxon>
        <taxon>Pentapetalae</taxon>
        <taxon>rosids</taxon>
        <taxon>malvids</taxon>
        <taxon>Brassicales</taxon>
        <taxon>Brassicaceae</taxon>
        <taxon>Arabideae</taxon>
        <taxon>Arabis</taxon>
    </lineage>
</organism>
<dbReference type="Gene3D" id="1.10.600.10">
    <property type="entry name" value="Farnesyl Diphosphate Synthase"/>
    <property type="match status" value="1"/>
</dbReference>
<evidence type="ECO:0000259" key="7">
    <source>
        <dbReference type="Pfam" id="PF03936"/>
    </source>
</evidence>
<evidence type="ECO:0000256" key="3">
    <source>
        <dbReference type="ARBA" id="ARBA00023211"/>
    </source>
</evidence>
<dbReference type="Pfam" id="PF03936">
    <property type="entry name" value="Terpene_synth_C"/>
    <property type="match status" value="1"/>
</dbReference>
<dbReference type="GO" id="GO:0010333">
    <property type="term" value="F:terpene synthase activity"/>
    <property type="evidence" value="ECO:0007669"/>
    <property type="project" value="InterPro"/>
</dbReference>
<sequence>MAGEEDLYTVSIIFWVFRTYGHYISSDVFRRFKIDGNFKESLNGDANGILSLYEAAHLQTTIASSHLESLDAVPIPSRPQNRRKMVQGGILDDTFDRYLSLREAESLANSLKRRAPDHAMDKQPDYMKFVFNFTLDTFEEFESERRPEGTVPYSVKATIEEFKIFVEANLDLEKWAQAAHVPSFEEYMEVGEVVISVYASMAVYFMCLGKMGTKKDYEWLKSRPKLIKYVSTKGRLMNDIYGFEDDMSRGFVTNAVNCYMKQYGVTKQEALRELHIMVADADKTINEELLTTTGVSRLVLKAAMGNAQIIAILYNGYEGFTNPEGKTKEYMTSILVDQICL</sequence>
<evidence type="ECO:0000256" key="2">
    <source>
        <dbReference type="ARBA" id="ARBA00022842"/>
    </source>
</evidence>
<evidence type="ECO:0000259" key="6">
    <source>
        <dbReference type="Pfam" id="PF01397"/>
    </source>
</evidence>
<dbReference type="SUPFAM" id="SSF48576">
    <property type="entry name" value="Terpenoid synthases"/>
    <property type="match status" value="1"/>
</dbReference>
<name>A0A087G1P5_ARAAL</name>
<evidence type="ECO:0000313" key="8">
    <source>
        <dbReference type="EMBL" id="KFK23797.1"/>
    </source>
</evidence>
<dbReference type="Gramene" id="KFK23797">
    <property type="protein sequence ID" value="KFK23797"/>
    <property type="gene ID" value="AALP_AAs42715U000100"/>
</dbReference>
<evidence type="ECO:0000313" key="9">
    <source>
        <dbReference type="Proteomes" id="UP000029120"/>
    </source>
</evidence>
<keyword evidence="3" id="KW-0464">Manganese</keyword>
<evidence type="ECO:0000256" key="4">
    <source>
        <dbReference type="ARBA" id="ARBA00023239"/>
    </source>
</evidence>
<keyword evidence="2" id="KW-0460">Magnesium</keyword>
<reference evidence="9" key="1">
    <citation type="journal article" date="2015" name="Nat. Plants">
        <title>Genome expansion of Arabis alpina linked with retrotransposition and reduced symmetric DNA methylation.</title>
        <authorList>
            <person name="Willing E.M."/>
            <person name="Rawat V."/>
            <person name="Mandakova T."/>
            <person name="Maumus F."/>
            <person name="James G.V."/>
            <person name="Nordstroem K.J."/>
            <person name="Becker C."/>
            <person name="Warthmann N."/>
            <person name="Chica C."/>
            <person name="Szarzynska B."/>
            <person name="Zytnicki M."/>
            <person name="Albani M.C."/>
            <person name="Kiefer C."/>
            <person name="Bergonzi S."/>
            <person name="Castaings L."/>
            <person name="Mateos J.L."/>
            <person name="Berns M.C."/>
            <person name="Bujdoso N."/>
            <person name="Piofczyk T."/>
            <person name="de Lorenzo L."/>
            <person name="Barrero-Sicilia C."/>
            <person name="Mateos I."/>
            <person name="Piednoel M."/>
            <person name="Hagmann J."/>
            <person name="Chen-Min-Tao R."/>
            <person name="Iglesias-Fernandez R."/>
            <person name="Schuster S.C."/>
            <person name="Alonso-Blanco C."/>
            <person name="Roudier F."/>
            <person name="Carbonero P."/>
            <person name="Paz-Ares J."/>
            <person name="Davis S.J."/>
            <person name="Pecinka A."/>
            <person name="Quesneville H."/>
            <person name="Colot V."/>
            <person name="Lysak M.A."/>
            <person name="Weigel D."/>
            <person name="Coupland G."/>
            <person name="Schneeberger K."/>
        </authorList>
    </citation>
    <scope>NUCLEOTIDE SEQUENCE [LARGE SCALE GENOMIC DNA]</scope>
    <source>
        <strain evidence="9">cv. Pajares</strain>
    </source>
</reference>
<dbReference type="EMBL" id="KL975229">
    <property type="protein sequence ID" value="KFK23797.1"/>
    <property type="molecule type" value="Genomic_DNA"/>
</dbReference>
<dbReference type="InterPro" id="IPR008949">
    <property type="entry name" value="Isoprenoid_synthase_dom_sf"/>
</dbReference>
<dbReference type="AlphaFoldDB" id="A0A087G1P5"/>
<evidence type="ECO:0000256" key="1">
    <source>
        <dbReference type="ARBA" id="ARBA00022723"/>
    </source>
</evidence>